<accession>X1RAV3</accession>
<evidence type="ECO:0000256" key="4">
    <source>
        <dbReference type="ARBA" id="ARBA00022643"/>
    </source>
</evidence>
<keyword evidence="3" id="KW-0285">Flavoprotein</keyword>
<evidence type="ECO:0000256" key="6">
    <source>
        <dbReference type="ARBA" id="ARBA00023002"/>
    </source>
</evidence>
<reference evidence="10" key="1">
    <citation type="journal article" date="2014" name="Front. Microbiol.">
        <title>High frequency of phylogenetically diverse reductive dehalogenase-homologous genes in deep subseafloor sedimentary metagenomes.</title>
        <authorList>
            <person name="Kawai M."/>
            <person name="Futagami T."/>
            <person name="Toyoda A."/>
            <person name="Takaki Y."/>
            <person name="Nishi S."/>
            <person name="Hori S."/>
            <person name="Arai W."/>
            <person name="Tsubouchi T."/>
            <person name="Morono Y."/>
            <person name="Uchiyama I."/>
            <person name="Ito T."/>
            <person name="Fujiyama A."/>
            <person name="Inagaki F."/>
            <person name="Takami H."/>
        </authorList>
    </citation>
    <scope>NUCLEOTIDE SEQUENCE</scope>
    <source>
        <strain evidence="10">Expedition CK06-06</strain>
    </source>
</reference>
<keyword evidence="8" id="KW-0411">Iron-sulfur</keyword>
<proteinExistence type="predicted"/>
<dbReference type="InterPro" id="IPR001155">
    <property type="entry name" value="OxRdtase_FMN_N"/>
</dbReference>
<dbReference type="CDD" id="cd02803">
    <property type="entry name" value="OYE_like_FMN_family"/>
    <property type="match status" value="1"/>
</dbReference>
<evidence type="ECO:0000256" key="2">
    <source>
        <dbReference type="ARBA" id="ARBA00001966"/>
    </source>
</evidence>
<evidence type="ECO:0000256" key="5">
    <source>
        <dbReference type="ARBA" id="ARBA00022723"/>
    </source>
</evidence>
<organism evidence="10">
    <name type="scientific">marine sediment metagenome</name>
    <dbReference type="NCBI Taxonomy" id="412755"/>
    <lineage>
        <taxon>unclassified sequences</taxon>
        <taxon>metagenomes</taxon>
        <taxon>ecological metagenomes</taxon>
    </lineage>
</organism>
<name>X1RAV3_9ZZZZ</name>
<protein>
    <recommendedName>
        <fullName evidence="9">NADH:flavin oxidoreductase/NADH oxidase N-terminal domain-containing protein</fullName>
    </recommendedName>
</protein>
<dbReference type="GO" id="GO:0016491">
    <property type="term" value="F:oxidoreductase activity"/>
    <property type="evidence" value="ECO:0007669"/>
    <property type="project" value="UniProtKB-KW"/>
</dbReference>
<feature type="domain" description="NADH:flavin oxidoreductase/NADH oxidase N-terminal" evidence="9">
    <location>
        <begin position="1"/>
        <end position="317"/>
    </location>
</feature>
<comment type="caution">
    <text evidence="10">The sequence shown here is derived from an EMBL/GenBank/DDBJ whole genome shotgun (WGS) entry which is preliminary data.</text>
</comment>
<comment type="cofactor">
    <cofactor evidence="2">
        <name>[4Fe-4S] cluster</name>
        <dbReference type="ChEBI" id="CHEBI:49883"/>
    </cofactor>
</comment>
<dbReference type="PANTHER" id="PTHR42917">
    <property type="entry name" value="2,4-DIENOYL-COA REDUCTASE"/>
    <property type="match status" value="1"/>
</dbReference>
<dbReference type="GO" id="GO:0051536">
    <property type="term" value="F:iron-sulfur cluster binding"/>
    <property type="evidence" value="ECO:0007669"/>
    <property type="project" value="UniProtKB-KW"/>
</dbReference>
<dbReference type="GO" id="GO:0010181">
    <property type="term" value="F:FMN binding"/>
    <property type="evidence" value="ECO:0007669"/>
    <property type="project" value="InterPro"/>
</dbReference>
<keyword evidence="6" id="KW-0560">Oxidoreductase</keyword>
<dbReference type="AlphaFoldDB" id="X1RAV3"/>
<keyword evidence="4" id="KW-0288">FMN</keyword>
<comment type="cofactor">
    <cofactor evidence="1">
        <name>FMN</name>
        <dbReference type="ChEBI" id="CHEBI:58210"/>
    </cofactor>
</comment>
<evidence type="ECO:0000256" key="1">
    <source>
        <dbReference type="ARBA" id="ARBA00001917"/>
    </source>
</evidence>
<dbReference type="InterPro" id="IPR051793">
    <property type="entry name" value="NADH:flavin_oxidoreductase"/>
</dbReference>
<evidence type="ECO:0000256" key="7">
    <source>
        <dbReference type="ARBA" id="ARBA00023004"/>
    </source>
</evidence>
<dbReference type="Gene3D" id="3.20.20.70">
    <property type="entry name" value="Aldolase class I"/>
    <property type="match status" value="1"/>
</dbReference>
<dbReference type="SUPFAM" id="SSF51395">
    <property type="entry name" value="FMN-linked oxidoreductases"/>
    <property type="match status" value="1"/>
</dbReference>
<evidence type="ECO:0000256" key="8">
    <source>
        <dbReference type="ARBA" id="ARBA00023014"/>
    </source>
</evidence>
<evidence type="ECO:0000313" key="10">
    <source>
        <dbReference type="EMBL" id="GAI60275.1"/>
    </source>
</evidence>
<dbReference type="GO" id="GO:0046872">
    <property type="term" value="F:metal ion binding"/>
    <property type="evidence" value="ECO:0007669"/>
    <property type="project" value="UniProtKB-KW"/>
</dbReference>
<dbReference type="Pfam" id="PF00724">
    <property type="entry name" value="Oxidored_FMN"/>
    <property type="match status" value="1"/>
</dbReference>
<keyword evidence="5" id="KW-0479">Metal-binding</keyword>
<evidence type="ECO:0000256" key="3">
    <source>
        <dbReference type="ARBA" id="ARBA00022630"/>
    </source>
</evidence>
<dbReference type="PANTHER" id="PTHR42917:SF2">
    <property type="entry name" value="2,4-DIENOYL-COA REDUCTASE [(2E)-ENOYL-COA-PRODUCING]"/>
    <property type="match status" value="1"/>
</dbReference>
<evidence type="ECO:0000259" key="9">
    <source>
        <dbReference type="Pfam" id="PF00724"/>
    </source>
</evidence>
<dbReference type="InterPro" id="IPR013785">
    <property type="entry name" value="Aldolase_TIM"/>
</dbReference>
<gene>
    <name evidence="10" type="ORF">S12H4_00918</name>
</gene>
<sequence>MTLSNRIVMPAMHLGLANDGFITKKLTNFYVERAKGGAGLLVVGGCYVDTYAKGLPSMIAIDDDKYLPELTEFTKAVHDARENIKICCQLYHGGAYAFPQIIGKQPIAPSAVYSKFSKTTPKEMTLEDIKREQQAFVDATIRAKKAGFDAVEICANAGYLMDQFISPKTNKRTDQYGGSLENRLRFPIETIKLMKSIVPDLVIGYRISGDDFVPGSNTYKEKAIIAEELEKYLDYFNVTGGWHETKIPQLTMDVPEGCYTYLAENIKKHVTIPIFSSNRINTPELAEQILMAGKADAICIGRGLIADPYLPIKARKGELRDIMNCIGCNQGCFDNVFRMMPVTCLRNARAGNEARTELKPLKEKKKSDCSLIPLKLLDNLSSIFSSTLLESVSCTLINKFFFL</sequence>
<keyword evidence="7" id="KW-0408">Iron</keyword>
<dbReference type="EMBL" id="BARW01000151">
    <property type="protein sequence ID" value="GAI60275.1"/>
    <property type="molecule type" value="Genomic_DNA"/>
</dbReference>